<dbReference type="RefSeq" id="WP_093730041.1">
    <property type="nucleotide sequence ID" value="NZ_FMYW01000005.1"/>
</dbReference>
<dbReference type="InterPro" id="IPR024934">
    <property type="entry name" value="Rubredoxin-like_dom"/>
</dbReference>
<keyword evidence="4" id="KW-0249">Electron transport</keyword>
<evidence type="ECO:0000256" key="1">
    <source>
        <dbReference type="ARBA" id="ARBA00001965"/>
    </source>
</evidence>
<accession>A0A1G6KVW6</accession>
<dbReference type="PROSITE" id="PS50905">
    <property type="entry name" value="FERRITIN_LIKE"/>
    <property type="match status" value="1"/>
</dbReference>
<keyword evidence="9" id="KW-1185">Reference proteome</keyword>
<reference evidence="9" key="1">
    <citation type="submission" date="2016-10" db="EMBL/GenBank/DDBJ databases">
        <authorList>
            <person name="Varghese N."/>
            <person name="Submissions S."/>
        </authorList>
    </citation>
    <scope>NUCLEOTIDE SEQUENCE [LARGE SCALE GENOMIC DNA]</scope>
    <source>
        <strain evidence="9">DSM 11005</strain>
    </source>
</reference>
<dbReference type="SUPFAM" id="SSF47240">
    <property type="entry name" value="Ferritin-like"/>
    <property type="match status" value="1"/>
</dbReference>
<comment type="cofactor">
    <cofactor evidence="1">
        <name>Fe(3+)</name>
        <dbReference type="ChEBI" id="CHEBI:29034"/>
    </cofactor>
</comment>
<dbReference type="InterPro" id="IPR048574">
    <property type="entry name" value="RUBY_RBDX"/>
</dbReference>
<dbReference type="Proteomes" id="UP000198943">
    <property type="component" value="Unassembled WGS sequence"/>
</dbReference>
<dbReference type="Gene3D" id="2.20.28.10">
    <property type="match status" value="1"/>
</dbReference>
<dbReference type="InterPro" id="IPR012347">
    <property type="entry name" value="Ferritin-like"/>
</dbReference>
<dbReference type="CDD" id="cd00729">
    <property type="entry name" value="rubredoxin_SM"/>
    <property type="match status" value="1"/>
</dbReference>
<dbReference type="OrthoDB" id="9799749at2"/>
<dbReference type="AlphaFoldDB" id="A0A1G6KVW6"/>
<feature type="domain" description="Rubredoxin-like" evidence="6">
    <location>
        <begin position="152"/>
        <end position="186"/>
    </location>
</feature>
<keyword evidence="5" id="KW-0408">Iron</keyword>
<dbReference type="Gene3D" id="1.20.1260.10">
    <property type="match status" value="1"/>
</dbReference>
<dbReference type="NCBIfam" id="NF045767">
    <property type="entry name" value="RuberyRbr"/>
    <property type="match status" value="1"/>
</dbReference>
<evidence type="ECO:0000256" key="2">
    <source>
        <dbReference type="ARBA" id="ARBA00022448"/>
    </source>
</evidence>
<protein>
    <submittedName>
        <fullName evidence="8">Rubrerythrin</fullName>
    </submittedName>
</protein>
<dbReference type="SUPFAM" id="SSF57802">
    <property type="entry name" value="Rubredoxin-like"/>
    <property type="match status" value="1"/>
</dbReference>
<dbReference type="InterPro" id="IPR009078">
    <property type="entry name" value="Ferritin-like_SF"/>
</dbReference>
<dbReference type="GO" id="GO:0005506">
    <property type="term" value="F:iron ion binding"/>
    <property type="evidence" value="ECO:0007669"/>
    <property type="project" value="InterPro"/>
</dbReference>
<evidence type="ECO:0000313" key="9">
    <source>
        <dbReference type="Proteomes" id="UP000198943"/>
    </source>
</evidence>
<dbReference type="InterPro" id="IPR003251">
    <property type="entry name" value="Rr_diiron-bd_dom"/>
</dbReference>
<organism evidence="8 9">
    <name type="scientific">Succiniclasticum ruminis</name>
    <dbReference type="NCBI Taxonomy" id="40841"/>
    <lineage>
        <taxon>Bacteria</taxon>
        <taxon>Bacillati</taxon>
        <taxon>Bacillota</taxon>
        <taxon>Negativicutes</taxon>
        <taxon>Acidaminococcales</taxon>
        <taxon>Acidaminococcaceae</taxon>
        <taxon>Succiniclasticum</taxon>
    </lineage>
</organism>
<dbReference type="PANTHER" id="PTHR43865:SF1">
    <property type="entry name" value="RUBRERYTHRIN-RELATED"/>
    <property type="match status" value="1"/>
</dbReference>
<evidence type="ECO:0000259" key="7">
    <source>
        <dbReference type="PROSITE" id="PS50905"/>
    </source>
</evidence>
<dbReference type="EMBL" id="FMYW01000005">
    <property type="protein sequence ID" value="SDC34546.1"/>
    <property type="molecule type" value="Genomic_DNA"/>
</dbReference>
<evidence type="ECO:0000259" key="6">
    <source>
        <dbReference type="PROSITE" id="PS50903"/>
    </source>
</evidence>
<name>A0A1G6KVW6_9FIRM</name>
<gene>
    <name evidence="8" type="ORF">SAMN04487864_105107</name>
</gene>
<keyword evidence="3" id="KW-0479">Metal-binding</keyword>
<dbReference type="InterPro" id="IPR052364">
    <property type="entry name" value="Rubrerythrin"/>
</dbReference>
<dbReference type="GO" id="GO:0016491">
    <property type="term" value="F:oxidoreductase activity"/>
    <property type="evidence" value="ECO:0007669"/>
    <property type="project" value="InterPro"/>
</dbReference>
<dbReference type="CDD" id="cd01041">
    <property type="entry name" value="Rubrerythrin"/>
    <property type="match status" value="1"/>
</dbReference>
<sequence length="190" mass="21898">MNEAKAMEEMKRLKGTQTEKNLAAAFAGESQAHVKYTLFARQAEKDSKMSRQIADVLDETAAQERAHAKIWFWLLGDFSKSTAEHLKMAADGENEEWTSMYPEFAKTAKEEGFEEIAFLFERVAEIEKRHEKQYRLLLANVENEKLFKRDEKKLWMCANCGFVAESVEAPEECPVCAHPRSFFAIKAENY</sequence>
<keyword evidence="2" id="KW-0813">Transport</keyword>
<proteinExistence type="predicted"/>
<dbReference type="InterPro" id="IPR009040">
    <property type="entry name" value="Ferritin-like_diiron"/>
</dbReference>
<dbReference type="PROSITE" id="PS50903">
    <property type="entry name" value="RUBREDOXIN_LIKE"/>
    <property type="match status" value="1"/>
</dbReference>
<dbReference type="Pfam" id="PF02915">
    <property type="entry name" value="Rubrerythrin"/>
    <property type="match status" value="1"/>
</dbReference>
<evidence type="ECO:0000256" key="5">
    <source>
        <dbReference type="ARBA" id="ARBA00023004"/>
    </source>
</evidence>
<dbReference type="PANTHER" id="PTHR43865">
    <property type="entry name" value="RUBRERYTHRIN-RELATED"/>
    <property type="match status" value="1"/>
</dbReference>
<feature type="domain" description="Ferritin-like diiron" evidence="7">
    <location>
        <begin position="12"/>
        <end position="145"/>
    </location>
</feature>
<evidence type="ECO:0000313" key="8">
    <source>
        <dbReference type="EMBL" id="SDC34546.1"/>
    </source>
</evidence>
<evidence type="ECO:0000256" key="4">
    <source>
        <dbReference type="ARBA" id="ARBA00022982"/>
    </source>
</evidence>
<dbReference type="Pfam" id="PF21349">
    <property type="entry name" value="RUBY_RBDX"/>
    <property type="match status" value="1"/>
</dbReference>
<evidence type="ECO:0000256" key="3">
    <source>
        <dbReference type="ARBA" id="ARBA00022723"/>
    </source>
</evidence>